<evidence type="ECO:0000313" key="1">
    <source>
        <dbReference type="EMBL" id="KUN70751.1"/>
    </source>
</evidence>
<gene>
    <name evidence="1" type="ORF">AQJ54_05210</name>
</gene>
<organism evidence="1 2">
    <name type="scientific">Streptomyces griseorubiginosus</name>
    <dbReference type="NCBI Taxonomy" id="67304"/>
    <lineage>
        <taxon>Bacteria</taxon>
        <taxon>Bacillati</taxon>
        <taxon>Actinomycetota</taxon>
        <taxon>Actinomycetes</taxon>
        <taxon>Kitasatosporales</taxon>
        <taxon>Streptomycetaceae</taxon>
        <taxon>Streptomyces</taxon>
    </lineage>
</organism>
<protein>
    <submittedName>
        <fullName evidence="1">Uncharacterized protein</fullName>
    </submittedName>
</protein>
<dbReference type="EMBL" id="LMWV01000003">
    <property type="protein sequence ID" value="KUN70751.1"/>
    <property type="molecule type" value="Genomic_DNA"/>
</dbReference>
<reference evidence="1 2" key="1">
    <citation type="submission" date="2015-10" db="EMBL/GenBank/DDBJ databases">
        <title>Draft genome sequence of Streptomyces griseorubiginosus DSM 40469, type strain for the species Streptomyces griseorubiginosus.</title>
        <authorList>
            <person name="Ruckert C."/>
            <person name="Winkler A."/>
            <person name="Kalinowski J."/>
            <person name="Kampfer P."/>
            <person name="Glaeser S."/>
        </authorList>
    </citation>
    <scope>NUCLEOTIDE SEQUENCE [LARGE SCALE GENOMIC DNA]</scope>
    <source>
        <strain evidence="1 2">DSM 40469</strain>
    </source>
</reference>
<evidence type="ECO:0000313" key="2">
    <source>
        <dbReference type="Proteomes" id="UP000054375"/>
    </source>
</evidence>
<dbReference type="AlphaFoldDB" id="A0A124HZE2"/>
<proteinExistence type="predicted"/>
<dbReference type="Proteomes" id="UP000054375">
    <property type="component" value="Unassembled WGS sequence"/>
</dbReference>
<sequence>MLRVGFVREFFAGPVGLPGIHELTRSDSPERRETAAFAVAYLAAAPMVAAFTETEQCLLGCGENIVGCSSLFTDGSWVWRGDLGHYVGRHGVTLPVEFVERMREFDGKPPVDEVDASVARLALRSTGQLA</sequence>
<keyword evidence="2" id="KW-1185">Reference proteome</keyword>
<name>A0A124HZE2_9ACTN</name>
<comment type="caution">
    <text evidence="1">The sequence shown here is derived from an EMBL/GenBank/DDBJ whole genome shotgun (WGS) entry which is preliminary data.</text>
</comment>
<accession>A0A124HZE2</accession>